<name>A0A9P6PWN3_9FUNG</name>
<feature type="compositionally biased region" description="Low complexity" evidence="1">
    <location>
        <begin position="210"/>
        <end position="272"/>
    </location>
</feature>
<feature type="compositionally biased region" description="Low complexity" evidence="1">
    <location>
        <begin position="146"/>
        <end position="157"/>
    </location>
</feature>
<keyword evidence="3" id="KW-1185">Reference proteome</keyword>
<feature type="compositionally biased region" description="Low complexity" evidence="1">
    <location>
        <begin position="12"/>
        <end position="33"/>
    </location>
</feature>
<sequence length="591" mass="63423">MVCHDTDTNETVASSARSVSSDSSSTRTRSSKSSRQEVTPGWVAAIDPLSMSTKAVGPGFLPSFNTHLYSPGFQAPAESVLGGSAASVKSSSAASVKSGSSRESSSSSMHARDLPLSFQQKQLVFKDVRKAGSKKDDKKADSVSLTGSTKTSSTKGSRPSEKDSIPPSPAPPAAAPARPATAAHTQTFDIFNLSSGAFLTPTSSSRQAVTKAAKPGSKSTATTTSSSKTKVAANSARRPSAAPSTSTTISLAPSKSSQQQQQQKQQHQHQQQALETPKPVPQAQQQSQPTSTSHSQTPQPPPSTTHLQHDEKPSTTTETPFTTTTTTSITIQTSGPSDTLGLPSSPPVTSFHFPSPASTYMSQGPFMTAPPGISPLFPSPSEAVSNLATKRSTTWRYLQRVHQGGMAMYNTAILTEAELRTAFTEEKMHRRTLQYFLLGTSLATILEIPNTLDCVKALNTMLQEYEYFTASESRSKMSFFKASSRKATDGKSFEETGEYSHLEVRNIPFNMDYVITFATLCEMIALVYEKLGTESQWNVTNADMVQKADVRLKKILTLALKEVEALTREVVVQELNAIDLGASGIPDEWEA</sequence>
<protein>
    <submittedName>
        <fullName evidence="2">Uncharacterized protein</fullName>
    </submittedName>
</protein>
<gene>
    <name evidence="2" type="ORF">DFQ27_007067</name>
</gene>
<evidence type="ECO:0000313" key="2">
    <source>
        <dbReference type="EMBL" id="KAG0254077.1"/>
    </source>
</evidence>
<dbReference type="AlphaFoldDB" id="A0A9P6PWN3"/>
<dbReference type="PANTHER" id="PTHR37332:SF1">
    <property type="entry name" value="ELMO DOMAIN-CONTAINING PROTEIN"/>
    <property type="match status" value="1"/>
</dbReference>
<evidence type="ECO:0000313" key="3">
    <source>
        <dbReference type="Proteomes" id="UP000807716"/>
    </source>
</evidence>
<comment type="caution">
    <text evidence="2">The sequence shown here is derived from an EMBL/GenBank/DDBJ whole genome shotgun (WGS) entry which is preliminary data.</text>
</comment>
<dbReference type="EMBL" id="JAAAJB010000540">
    <property type="protein sequence ID" value="KAG0254077.1"/>
    <property type="molecule type" value="Genomic_DNA"/>
</dbReference>
<feature type="compositionally biased region" description="Low complexity" evidence="1">
    <location>
        <begin position="281"/>
        <end position="297"/>
    </location>
</feature>
<feature type="region of interest" description="Disordered" evidence="1">
    <location>
        <begin position="91"/>
        <end position="113"/>
    </location>
</feature>
<feature type="compositionally biased region" description="Low complexity" evidence="1">
    <location>
        <begin position="314"/>
        <end position="334"/>
    </location>
</feature>
<proteinExistence type="predicted"/>
<evidence type="ECO:0000256" key="1">
    <source>
        <dbReference type="SAM" id="MobiDB-lite"/>
    </source>
</evidence>
<feature type="region of interest" description="Disordered" evidence="1">
    <location>
        <begin position="1"/>
        <end position="40"/>
    </location>
</feature>
<organism evidence="2 3">
    <name type="scientific">Actinomortierella ambigua</name>
    <dbReference type="NCBI Taxonomy" id="1343610"/>
    <lineage>
        <taxon>Eukaryota</taxon>
        <taxon>Fungi</taxon>
        <taxon>Fungi incertae sedis</taxon>
        <taxon>Mucoromycota</taxon>
        <taxon>Mortierellomycotina</taxon>
        <taxon>Mortierellomycetes</taxon>
        <taxon>Mortierellales</taxon>
        <taxon>Mortierellaceae</taxon>
        <taxon>Actinomortierella</taxon>
    </lineage>
</organism>
<reference evidence="2" key="1">
    <citation type="journal article" date="2020" name="Fungal Divers.">
        <title>Resolving the Mortierellaceae phylogeny through synthesis of multi-gene phylogenetics and phylogenomics.</title>
        <authorList>
            <person name="Vandepol N."/>
            <person name="Liber J."/>
            <person name="Desiro A."/>
            <person name="Na H."/>
            <person name="Kennedy M."/>
            <person name="Barry K."/>
            <person name="Grigoriev I.V."/>
            <person name="Miller A.N."/>
            <person name="O'Donnell K."/>
            <person name="Stajich J.E."/>
            <person name="Bonito G."/>
        </authorList>
    </citation>
    <scope>NUCLEOTIDE SEQUENCE</scope>
    <source>
        <strain evidence="2">BC1065</strain>
    </source>
</reference>
<accession>A0A9P6PWN3</accession>
<feature type="compositionally biased region" description="Low complexity" evidence="1">
    <location>
        <begin position="91"/>
        <end position="108"/>
    </location>
</feature>
<feature type="region of interest" description="Disordered" evidence="1">
    <location>
        <begin position="129"/>
        <end position="182"/>
    </location>
</feature>
<feature type="region of interest" description="Disordered" evidence="1">
    <location>
        <begin position="208"/>
        <end position="350"/>
    </location>
</feature>
<dbReference type="PANTHER" id="PTHR37332">
    <property type="entry name" value="EXPRESSED PROTEIN"/>
    <property type="match status" value="1"/>
</dbReference>
<feature type="compositionally biased region" description="Basic and acidic residues" evidence="1">
    <location>
        <begin position="129"/>
        <end position="141"/>
    </location>
</feature>
<dbReference type="Proteomes" id="UP000807716">
    <property type="component" value="Unassembled WGS sequence"/>
</dbReference>
<dbReference type="OrthoDB" id="14339at2759"/>